<gene>
    <name evidence="1" type="ORF">AWT59_1115</name>
</gene>
<reference evidence="1 2" key="1">
    <citation type="submission" date="2016-02" db="EMBL/GenBank/DDBJ databases">
        <authorList>
            <person name="Wen L."/>
            <person name="He K."/>
            <person name="Yang H."/>
        </authorList>
    </citation>
    <scope>NUCLEOTIDE SEQUENCE [LARGE SCALE GENOMIC DNA]</scope>
    <source>
        <strain evidence="1">ShG14-8</strain>
    </source>
</reference>
<accession>A0A139BV68</accession>
<organism evidence="1 2">
    <name type="scientific">Candidatus Gallionella acididurans</name>
    <dbReference type="NCBI Taxonomy" id="1796491"/>
    <lineage>
        <taxon>Bacteria</taxon>
        <taxon>Pseudomonadati</taxon>
        <taxon>Pseudomonadota</taxon>
        <taxon>Betaproteobacteria</taxon>
        <taxon>Nitrosomonadales</taxon>
        <taxon>Gallionellaceae</taxon>
        <taxon>Gallionella</taxon>
    </lineage>
</organism>
<name>A0A139BV68_9PROT</name>
<comment type="caution">
    <text evidence="1">The sequence shown here is derived from an EMBL/GenBank/DDBJ whole genome shotgun (WGS) entry which is preliminary data.</text>
</comment>
<evidence type="ECO:0000313" key="1">
    <source>
        <dbReference type="EMBL" id="KXS32793.1"/>
    </source>
</evidence>
<protein>
    <submittedName>
        <fullName evidence="1">Uncharacterized protein</fullName>
    </submittedName>
</protein>
<dbReference type="Proteomes" id="UP000070578">
    <property type="component" value="Unassembled WGS sequence"/>
</dbReference>
<proteinExistence type="predicted"/>
<evidence type="ECO:0000313" key="2">
    <source>
        <dbReference type="Proteomes" id="UP000070578"/>
    </source>
</evidence>
<reference evidence="1 2" key="2">
    <citation type="submission" date="2016-03" db="EMBL/GenBank/DDBJ databases">
        <title>New uncultured bacterium of the family Gallionellaceae from acid mine drainage: description and reconstruction of genome based on metagenomic analysis of microbial community.</title>
        <authorList>
            <person name="Kadnikov V."/>
            <person name="Ivasenko D."/>
            <person name="Beletsky A."/>
            <person name="Mardanov A."/>
            <person name="Danilova E."/>
            <person name="Pimenov N."/>
            <person name="Karnachuk O."/>
            <person name="Ravin N."/>
        </authorList>
    </citation>
    <scope>NUCLEOTIDE SEQUENCE [LARGE SCALE GENOMIC DNA]</scope>
    <source>
        <strain evidence="1">ShG14-8</strain>
    </source>
</reference>
<dbReference type="AlphaFoldDB" id="A0A139BV68"/>
<dbReference type="EMBL" id="LSLI01000019">
    <property type="protein sequence ID" value="KXS32793.1"/>
    <property type="molecule type" value="Genomic_DNA"/>
</dbReference>
<sequence>MSNMGVLKSVYGGLDLVLKKLKQVIRSIY</sequence>